<name>A0A2J8NHF4_PANTR</name>
<sequence length="61" mass="6670">KHSGASARAANAGAWGYRVFRGGQKGWWTTPQLVATMPVSPAGSHKQQNFGLSTYWYSKTK</sequence>
<comment type="caution">
    <text evidence="1">The sequence shown here is derived from an EMBL/GenBank/DDBJ whole genome shotgun (WGS) entry which is preliminary data.</text>
</comment>
<accession>A0A2J8NHF4</accession>
<dbReference type="Proteomes" id="UP000236370">
    <property type="component" value="Unassembled WGS sequence"/>
</dbReference>
<dbReference type="AlphaFoldDB" id="A0A2J8NHF4"/>
<dbReference type="EMBL" id="NBAG03000229">
    <property type="protein sequence ID" value="PNI71184.1"/>
    <property type="molecule type" value="Genomic_DNA"/>
</dbReference>
<proteinExistence type="predicted"/>
<feature type="non-terminal residue" evidence="1">
    <location>
        <position position="1"/>
    </location>
</feature>
<evidence type="ECO:0000313" key="2">
    <source>
        <dbReference type="Proteomes" id="UP000236370"/>
    </source>
</evidence>
<reference evidence="1 2" key="1">
    <citation type="submission" date="2017-12" db="EMBL/GenBank/DDBJ databases">
        <title>High-resolution comparative analysis of great ape genomes.</title>
        <authorList>
            <person name="Pollen A."/>
            <person name="Hastie A."/>
            <person name="Hormozdiari F."/>
            <person name="Dougherty M."/>
            <person name="Liu R."/>
            <person name="Chaisson M."/>
            <person name="Hoppe E."/>
            <person name="Hill C."/>
            <person name="Pang A."/>
            <person name="Hillier L."/>
            <person name="Baker C."/>
            <person name="Armstrong J."/>
            <person name="Shendure J."/>
            <person name="Paten B."/>
            <person name="Wilson R."/>
            <person name="Chao H."/>
            <person name="Schneider V."/>
            <person name="Ventura M."/>
            <person name="Kronenberg Z."/>
            <person name="Murali S."/>
            <person name="Gordon D."/>
            <person name="Cantsilieris S."/>
            <person name="Munson K."/>
            <person name="Nelson B."/>
            <person name="Raja A."/>
            <person name="Underwood J."/>
            <person name="Diekhans M."/>
            <person name="Fiddes I."/>
            <person name="Haussler D."/>
            <person name="Eichler E."/>
        </authorList>
    </citation>
    <scope>NUCLEOTIDE SEQUENCE [LARGE SCALE GENOMIC DNA]</scope>
    <source>
        <strain evidence="1">Yerkes chimp pedigree #C0471</strain>
    </source>
</reference>
<evidence type="ECO:0000313" key="1">
    <source>
        <dbReference type="EMBL" id="PNI71184.1"/>
    </source>
</evidence>
<protein>
    <submittedName>
        <fullName evidence="1">WDR78 isoform 5</fullName>
    </submittedName>
</protein>
<organism evidence="1 2">
    <name type="scientific">Pan troglodytes</name>
    <name type="common">Chimpanzee</name>
    <dbReference type="NCBI Taxonomy" id="9598"/>
    <lineage>
        <taxon>Eukaryota</taxon>
        <taxon>Metazoa</taxon>
        <taxon>Chordata</taxon>
        <taxon>Craniata</taxon>
        <taxon>Vertebrata</taxon>
        <taxon>Euteleostomi</taxon>
        <taxon>Mammalia</taxon>
        <taxon>Eutheria</taxon>
        <taxon>Euarchontoglires</taxon>
        <taxon>Primates</taxon>
        <taxon>Haplorrhini</taxon>
        <taxon>Catarrhini</taxon>
        <taxon>Hominidae</taxon>
        <taxon>Pan</taxon>
    </lineage>
</organism>
<gene>
    <name evidence="1" type="ORF">CK820_G0010365</name>
</gene>